<dbReference type="RefSeq" id="XP_009225365.1">
    <property type="nucleotide sequence ID" value="XM_009227101.1"/>
</dbReference>
<accession>J3P6W5</accession>
<protein>
    <recommendedName>
        <fullName evidence="5">Secreted protein</fullName>
    </recommendedName>
</protein>
<proteinExistence type="predicted"/>
<dbReference type="HOGENOM" id="CLU_091421_0_0_1"/>
<sequence length="181" mass="19133">MHFSSSVLVALAATASAIDIRAYQADGCNGSTRSCANINPNVCCTFPQDAGMASVGFAAIPTNWRIRCEAYTEGGCSSFGGQGDSNGAGFVCLPFTTRGNRTGGKYWFLNRKRAIEDTCPAEQADGGKCTSSVKYNTVGLADGTEYNITGLSEEKVQELEKLADSGASADAIPVEFHSFRR</sequence>
<gene>
    <name evidence="3" type="primary">20349715</name>
    <name evidence="2" type="ORF">GGTG_09257</name>
</gene>
<dbReference type="EMBL" id="GL385399">
    <property type="protein sequence ID" value="EJT72391.1"/>
    <property type="molecule type" value="Genomic_DNA"/>
</dbReference>
<evidence type="ECO:0000313" key="4">
    <source>
        <dbReference type="Proteomes" id="UP000006039"/>
    </source>
</evidence>
<keyword evidence="4" id="KW-1185">Reference proteome</keyword>
<evidence type="ECO:0000313" key="2">
    <source>
        <dbReference type="EMBL" id="EJT72391.1"/>
    </source>
</evidence>
<reference evidence="2" key="2">
    <citation type="submission" date="2010-07" db="EMBL/GenBank/DDBJ databases">
        <authorList>
            <consortium name="The Broad Institute Genome Sequencing Platform"/>
            <consortium name="Broad Institute Genome Sequencing Center for Infectious Disease"/>
            <person name="Ma L.-J."/>
            <person name="Dead R."/>
            <person name="Young S."/>
            <person name="Zeng Q."/>
            <person name="Koehrsen M."/>
            <person name="Alvarado L."/>
            <person name="Berlin A."/>
            <person name="Chapman S.B."/>
            <person name="Chen Z."/>
            <person name="Freedman E."/>
            <person name="Gellesch M."/>
            <person name="Goldberg J."/>
            <person name="Griggs A."/>
            <person name="Gujja S."/>
            <person name="Heilman E.R."/>
            <person name="Heiman D."/>
            <person name="Hepburn T."/>
            <person name="Howarth C."/>
            <person name="Jen D."/>
            <person name="Larson L."/>
            <person name="Mehta T."/>
            <person name="Neiman D."/>
            <person name="Pearson M."/>
            <person name="Roberts A."/>
            <person name="Saif S."/>
            <person name="Shea T."/>
            <person name="Shenoy N."/>
            <person name="Sisk P."/>
            <person name="Stolte C."/>
            <person name="Sykes S."/>
            <person name="Walk T."/>
            <person name="White J."/>
            <person name="Yandava C."/>
            <person name="Haas B."/>
            <person name="Nusbaum C."/>
            <person name="Birren B."/>
        </authorList>
    </citation>
    <scope>NUCLEOTIDE SEQUENCE</scope>
    <source>
        <strain evidence="2">R3-111a-1</strain>
    </source>
</reference>
<dbReference type="GeneID" id="20349715"/>
<evidence type="ECO:0000256" key="1">
    <source>
        <dbReference type="SAM" id="SignalP"/>
    </source>
</evidence>
<evidence type="ECO:0008006" key="5">
    <source>
        <dbReference type="Google" id="ProtNLM"/>
    </source>
</evidence>
<dbReference type="AlphaFoldDB" id="J3P6W5"/>
<dbReference type="EnsemblFungi" id="EJT72391">
    <property type="protein sequence ID" value="EJT72391"/>
    <property type="gene ID" value="GGTG_09257"/>
</dbReference>
<organism evidence="2">
    <name type="scientific">Gaeumannomyces tritici (strain R3-111a-1)</name>
    <name type="common">Wheat and barley take-all root rot fungus</name>
    <name type="synonym">Gaeumannomyces graminis var. tritici</name>
    <dbReference type="NCBI Taxonomy" id="644352"/>
    <lineage>
        <taxon>Eukaryota</taxon>
        <taxon>Fungi</taxon>
        <taxon>Dikarya</taxon>
        <taxon>Ascomycota</taxon>
        <taxon>Pezizomycotina</taxon>
        <taxon>Sordariomycetes</taxon>
        <taxon>Sordariomycetidae</taxon>
        <taxon>Magnaporthales</taxon>
        <taxon>Magnaporthaceae</taxon>
        <taxon>Gaeumannomyces</taxon>
    </lineage>
</organism>
<reference evidence="3" key="5">
    <citation type="submission" date="2018-04" db="UniProtKB">
        <authorList>
            <consortium name="EnsemblFungi"/>
        </authorList>
    </citation>
    <scope>IDENTIFICATION</scope>
    <source>
        <strain evidence="3">R3-111a-1</strain>
    </source>
</reference>
<keyword evidence="1" id="KW-0732">Signal</keyword>
<reference evidence="3" key="4">
    <citation type="journal article" date="2015" name="G3 (Bethesda)">
        <title>Genome sequences of three phytopathogenic species of the Magnaporthaceae family of fungi.</title>
        <authorList>
            <person name="Okagaki L.H."/>
            <person name="Nunes C.C."/>
            <person name="Sailsbery J."/>
            <person name="Clay B."/>
            <person name="Brown D."/>
            <person name="John T."/>
            <person name="Oh Y."/>
            <person name="Young N."/>
            <person name="Fitzgerald M."/>
            <person name="Haas B.J."/>
            <person name="Zeng Q."/>
            <person name="Young S."/>
            <person name="Adiconis X."/>
            <person name="Fan L."/>
            <person name="Levin J.Z."/>
            <person name="Mitchell T.K."/>
            <person name="Okubara P.A."/>
            <person name="Farman M.L."/>
            <person name="Kohn L.M."/>
            <person name="Birren B."/>
            <person name="Ma L.-J."/>
            <person name="Dean R.A."/>
        </authorList>
    </citation>
    <scope>NUCLEOTIDE SEQUENCE</scope>
    <source>
        <strain evidence="3">R3-111a-1</strain>
    </source>
</reference>
<feature type="chain" id="PRO_5015095023" description="Secreted protein" evidence="1">
    <location>
        <begin position="18"/>
        <end position="181"/>
    </location>
</feature>
<dbReference type="OrthoDB" id="5383526at2759"/>
<dbReference type="Proteomes" id="UP000006039">
    <property type="component" value="Unassembled WGS sequence"/>
</dbReference>
<reference evidence="4" key="1">
    <citation type="submission" date="2010-07" db="EMBL/GenBank/DDBJ databases">
        <title>The genome sequence of Gaeumannomyces graminis var. tritici strain R3-111a-1.</title>
        <authorList>
            <consortium name="The Broad Institute Genome Sequencing Platform"/>
            <person name="Ma L.-J."/>
            <person name="Dead R."/>
            <person name="Young S."/>
            <person name="Zeng Q."/>
            <person name="Koehrsen M."/>
            <person name="Alvarado L."/>
            <person name="Berlin A."/>
            <person name="Chapman S.B."/>
            <person name="Chen Z."/>
            <person name="Freedman E."/>
            <person name="Gellesch M."/>
            <person name="Goldberg J."/>
            <person name="Griggs A."/>
            <person name="Gujja S."/>
            <person name="Heilman E.R."/>
            <person name="Heiman D."/>
            <person name="Hepburn T."/>
            <person name="Howarth C."/>
            <person name="Jen D."/>
            <person name="Larson L."/>
            <person name="Mehta T."/>
            <person name="Neiman D."/>
            <person name="Pearson M."/>
            <person name="Roberts A."/>
            <person name="Saif S."/>
            <person name="Shea T."/>
            <person name="Shenoy N."/>
            <person name="Sisk P."/>
            <person name="Stolte C."/>
            <person name="Sykes S."/>
            <person name="Walk T."/>
            <person name="White J."/>
            <person name="Yandava C."/>
            <person name="Haas B."/>
            <person name="Nusbaum C."/>
            <person name="Birren B."/>
        </authorList>
    </citation>
    <scope>NUCLEOTIDE SEQUENCE [LARGE SCALE GENOMIC DNA]</scope>
    <source>
        <strain evidence="4">R3-111a-1</strain>
    </source>
</reference>
<dbReference type="eggNOG" id="ENOG502SYVI">
    <property type="taxonomic scope" value="Eukaryota"/>
</dbReference>
<dbReference type="VEuPathDB" id="FungiDB:GGTG_09257"/>
<name>J3P6W5_GAET3</name>
<feature type="signal peptide" evidence="1">
    <location>
        <begin position="1"/>
        <end position="17"/>
    </location>
</feature>
<evidence type="ECO:0000313" key="3">
    <source>
        <dbReference type="EnsemblFungi" id="EJT72391"/>
    </source>
</evidence>
<reference evidence="2" key="3">
    <citation type="submission" date="2010-09" db="EMBL/GenBank/DDBJ databases">
        <title>Annotation of Gaeumannomyces graminis var. tritici R3-111a-1.</title>
        <authorList>
            <consortium name="The Broad Institute Genome Sequencing Platform"/>
            <person name="Ma L.-J."/>
            <person name="Dead R."/>
            <person name="Young S.K."/>
            <person name="Zeng Q."/>
            <person name="Gargeya S."/>
            <person name="Fitzgerald M."/>
            <person name="Haas B."/>
            <person name="Abouelleil A."/>
            <person name="Alvarado L."/>
            <person name="Arachchi H.M."/>
            <person name="Berlin A."/>
            <person name="Brown A."/>
            <person name="Chapman S.B."/>
            <person name="Chen Z."/>
            <person name="Dunbar C."/>
            <person name="Freedman E."/>
            <person name="Gearin G."/>
            <person name="Gellesch M."/>
            <person name="Goldberg J."/>
            <person name="Griggs A."/>
            <person name="Gujja S."/>
            <person name="Heiman D."/>
            <person name="Howarth C."/>
            <person name="Larson L."/>
            <person name="Lui A."/>
            <person name="MacDonald P.J.P."/>
            <person name="Mehta T."/>
            <person name="Montmayeur A."/>
            <person name="Murphy C."/>
            <person name="Neiman D."/>
            <person name="Pearson M."/>
            <person name="Priest M."/>
            <person name="Roberts A."/>
            <person name="Saif S."/>
            <person name="Shea T."/>
            <person name="Shenoy N."/>
            <person name="Sisk P."/>
            <person name="Stolte C."/>
            <person name="Sykes S."/>
            <person name="Yandava C."/>
            <person name="Wortman J."/>
            <person name="Nusbaum C."/>
            <person name="Birren B."/>
        </authorList>
    </citation>
    <scope>NUCLEOTIDE SEQUENCE</scope>
    <source>
        <strain evidence="2">R3-111a-1</strain>
    </source>
</reference>